<evidence type="ECO:0000313" key="6">
    <source>
        <dbReference type="EMBL" id="SEM79401.1"/>
    </source>
</evidence>
<keyword evidence="6" id="KW-0282">Flagellum</keyword>
<keyword evidence="4" id="KW-0143">Chaperone</keyword>
<dbReference type="RefSeq" id="WP_074743703.1">
    <property type="nucleotide sequence ID" value="NZ_FOCT01000001.1"/>
</dbReference>
<accession>A0A1H8B8W9</accession>
<proteinExistence type="predicted"/>
<name>A0A1H8B8W9_9PROT</name>
<keyword evidence="3" id="KW-1005">Bacterial flagellum biogenesis</keyword>
<dbReference type="AlphaFoldDB" id="A0A1H8B8W9"/>
<dbReference type="Gene3D" id="1.20.58.380">
    <property type="entry name" value="Flagellar protein flit"/>
    <property type="match status" value="1"/>
</dbReference>
<dbReference type="GO" id="GO:0044781">
    <property type="term" value="P:bacterial-type flagellum organization"/>
    <property type="evidence" value="ECO:0007669"/>
    <property type="project" value="UniProtKB-KW"/>
</dbReference>
<evidence type="ECO:0000256" key="1">
    <source>
        <dbReference type="ARBA" id="ARBA00004514"/>
    </source>
</evidence>
<dbReference type="Proteomes" id="UP000183898">
    <property type="component" value="Unassembled WGS sequence"/>
</dbReference>
<keyword evidence="6" id="KW-0966">Cell projection</keyword>
<gene>
    <name evidence="6" type="ORF">SAMN05216404_101170</name>
</gene>
<evidence type="ECO:0000256" key="3">
    <source>
        <dbReference type="ARBA" id="ARBA00022795"/>
    </source>
</evidence>
<protein>
    <recommendedName>
        <fullName evidence="5">Flagellar protein FliT</fullName>
    </recommendedName>
</protein>
<dbReference type="EMBL" id="FOCT01000001">
    <property type="protein sequence ID" value="SEM79401.1"/>
    <property type="molecule type" value="Genomic_DNA"/>
</dbReference>
<comment type="subcellular location">
    <subcellularLocation>
        <location evidence="1">Cytoplasm</location>
        <location evidence="1">Cytosol</location>
    </subcellularLocation>
</comment>
<keyword evidence="6" id="KW-0969">Cilium</keyword>
<evidence type="ECO:0000313" key="7">
    <source>
        <dbReference type="Proteomes" id="UP000183898"/>
    </source>
</evidence>
<evidence type="ECO:0000256" key="5">
    <source>
        <dbReference type="ARBA" id="ARBA00093797"/>
    </source>
</evidence>
<evidence type="ECO:0000256" key="4">
    <source>
        <dbReference type="ARBA" id="ARBA00023186"/>
    </source>
</evidence>
<keyword evidence="2" id="KW-0963">Cytoplasm</keyword>
<dbReference type="InterPro" id="IPR008622">
    <property type="entry name" value="FliT"/>
</dbReference>
<organism evidence="6 7">
    <name type="scientific">Nitrosospira multiformis</name>
    <dbReference type="NCBI Taxonomy" id="1231"/>
    <lineage>
        <taxon>Bacteria</taxon>
        <taxon>Pseudomonadati</taxon>
        <taxon>Pseudomonadota</taxon>
        <taxon>Betaproteobacteria</taxon>
        <taxon>Nitrosomonadales</taxon>
        <taxon>Nitrosomonadaceae</taxon>
        <taxon>Nitrosospira</taxon>
    </lineage>
</organism>
<reference evidence="6 7" key="1">
    <citation type="submission" date="2016-10" db="EMBL/GenBank/DDBJ databases">
        <authorList>
            <person name="de Groot N.N."/>
        </authorList>
    </citation>
    <scope>NUCLEOTIDE SEQUENCE [LARGE SCALE GENOMIC DNA]</scope>
    <source>
        <strain evidence="6 7">Nl18</strain>
    </source>
</reference>
<dbReference type="Pfam" id="PF05400">
    <property type="entry name" value="FliT"/>
    <property type="match status" value="1"/>
</dbReference>
<sequence>MMMTSAENLAVFQSLSDLTGEMREAAQASEWDRLAGLERRCAALVAQLEVAEPVRLTPDMQRRKVELIHKILADDAVIREYTEPWIRQVQALLGTASRSRCVRQAYESGAWNF</sequence>
<evidence type="ECO:0000256" key="2">
    <source>
        <dbReference type="ARBA" id="ARBA00022490"/>
    </source>
</evidence>